<dbReference type="InterPro" id="IPR039437">
    <property type="entry name" value="FrzH/put_lumazine-bd"/>
</dbReference>
<reference evidence="1 2" key="1">
    <citation type="submission" date="2015-11" db="EMBL/GenBank/DDBJ databases">
        <title>Draft genome sequence of Agrobacterium sp. R89-1.</title>
        <authorList>
            <person name="Zahradnik J."/>
            <person name="Kyslikova E."/>
            <person name="Palyzova A."/>
            <person name="Kyslik P."/>
        </authorList>
    </citation>
    <scope>NUCLEOTIDE SEQUENCE [LARGE SCALE GENOMIC DNA]</scope>
    <source>
        <strain evidence="1 2">R89-1</strain>
    </source>
</reference>
<dbReference type="SUPFAM" id="SSF54427">
    <property type="entry name" value="NTF2-like"/>
    <property type="match status" value="1"/>
</dbReference>
<dbReference type="AlphaFoldDB" id="A0A135P3U9"/>
<evidence type="ECO:0008006" key="3">
    <source>
        <dbReference type="Google" id="ProtNLM"/>
    </source>
</evidence>
<name>A0A135P3U9_9HYPH</name>
<dbReference type="Proteomes" id="UP000070498">
    <property type="component" value="Unassembled WGS sequence"/>
</dbReference>
<proteinExistence type="predicted"/>
<sequence>MSETIAQTVSDYVQGMTHADASLLREVFDPRAFIVGNYEGATEWLSLEDFIHQIRSADQGLQEQQQEFEILGIDKTGDTASVKLTTRVAGLGFSEYLTLLERDKNWTIVHKLYYVRS</sequence>
<evidence type="ECO:0000313" key="2">
    <source>
        <dbReference type="Proteomes" id="UP000070498"/>
    </source>
</evidence>
<dbReference type="Pfam" id="PF12893">
    <property type="entry name" value="Lumazine_bd_2"/>
    <property type="match status" value="1"/>
</dbReference>
<keyword evidence="2" id="KW-1185">Reference proteome</keyword>
<dbReference type="RefSeq" id="WP_067645434.1">
    <property type="nucleotide sequence ID" value="NZ_KQ961024.1"/>
</dbReference>
<protein>
    <recommendedName>
        <fullName evidence="3">Nuclear transport factor 2 family protein</fullName>
    </recommendedName>
</protein>
<dbReference type="OrthoDB" id="7451095at2"/>
<evidence type="ECO:0000313" key="1">
    <source>
        <dbReference type="EMBL" id="KXG86080.1"/>
    </source>
</evidence>
<organism evidence="1 2">
    <name type="scientific">Agrobacterium bohemicum</name>
    <dbReference type="NCBI Taxonomy" id="2052828"/>
    <lineage>
        <taxon>Bacteria</taxon>
        <taxon>Pseudomonadati</taxon>
        <taxon>Pseudomonadota</taxon>
        <taxon>Alphaproteobacteria</taxon>
        <taxon>Hyphomicrobiales</taxon>
        <taxon>Rhizobiaceae</taxon>
        <taxon>Rhizobium/Agrobacterium group</taxon>
        <taxon>Agrobacterium</taxon>
    </lineage>
</organism>
<dbReference type="STRING" id="2052828.ATO67_05560"/>
<dbReference type="InterPro" id="IPR032710">
    <property type="entry name" value="NTF2-like_dom_sf"/>
</dbReference>
<accession>A0A135P3U9</accession>
<gene>
    <name evidence="1" type="ORF">ATO67_05560</name>
</gene>
<comment type="caution">
    <text evidence="1">The sequence shown here is derived from an EMBL/GenBank/DDBJ whole genome shotgun (WGS) entry which is preliminary data.</text>
</comment>
<dbReference type="Gene3D" id="3.10.450.50">
    <property type="match status" value="1"/>
</dbReference>
<dbReference type="EMBL" id="LNUW01000028">
    <property type="protein sequence ID" value="KXG86080.1"/>
    <property type="molecule type" value="Genomic_DNA"/>
</dbReference>